<feature type="binding site" evidence="6">
    <location>
        <position position="358"/>
    </location>
    <ligand>
        <name>Na(+)</name>
        <dbReference type="ChEBI" id="CHEBI:29101"/>
        <label>1</label>
    </ligand>
</feature>
<dbReference type="NCBIfam" id="NF037979">
    <property type="entry name" value="Na_transp"/>
    <property type="match status" value="1"/>
</dbReference>
<dbReference type="OrthoDB" id="6581954at2759"/>
<feature type="transmembrane region" description="Helical" evidence="9">
    <location>
        <begin position="200"/>
        <end position="227"/>
    </location>
</feature>
<keyword evidence="6" id="KW-0479">Metal-binding</keyword>
<keyword evidence="8" id="KW-0769">Symport</keyword>
<evidence type="ECO:0000256" key="7">
    <source>
        <dbReference type="PIRSR" id="PIRSR600175-2"/>
    </source>
</evidence>
<dbReference type="PROSITE" id="PS00754">
    <property type="entry name" value="NA_NEUROTRAN_SYMP_2"/>
    <property type="match status" value="1"/>
</dbReference>
<keyword evidence="5 9" id="KW-0472">Membrane</keyword>
<dbReference type="InParanoid" id="E4WRR7"/>
<feature type="binding site" evidence="6">
    <location>
        <position position="355"/>
    </location>
    <ligand>
        <name>Na(+)</name>
        <dbReference type="ChEBI" id="CHEBI:29101"/>
        <label>1</label>
    </ligand>
</feature>
<name>E4WRR7_OIKDI</name>
<dbReference type="GO" id="GO:0005283">
    <property type="term" value="F:amino acid:sodium symporter activity"/>
    <property type="evidence" value="ECO:0007669"/>
    <property type="project" value="TreeGrafter"/>
</dbReference>
<keyword evidence="11" id="KW-1185">Reference proteome</keyword>
<evidence type="ECO:0000256" key="4">
    <source>
        <dbReference type="ARBA" id="ARBA00022989"/>
    </source>
</evidence>
<evidence type="ECO:0000256" key="8">
    <source>
        <dbReference type="RuleBase" id="RU003732"/>
    </source>
</evidence>
<dbReference type="PANTHER" id="PTHR11616">
    <property type="entry name" value="SODIUM/CHLORIDE DEPENDENT TRANSPORTER"/>
    <property type="match status" value="1"/>
</dbReference>
<dbReference type="Pfam" id="PF00209">
    <property type="entry name" value="SNF"/>
    <property type="match status" value="1"/>
</dbReference>
<feature type="transmembrane region" description="Helical" evidence="9">
    <location>
        <begin position="247"/>
        <end position="272"/>
    </location>
</feature>
<dbReference type="PANTHER" id="PTHR11616:SF303">
    <property type="entry name" value="SODIUM- AND CHLORIDE-DEPENDENT GABA TRANSPORTER INE"/>
    <property type="match status" value="1"/>
</dbReference>
<dbReference type="GO" id="GO:0046872">
    <property type="term" value="F:metal ion binding"/>
    <property type="evidence" value="ECO:0007669"/>
    <property type="project" value="UniProtKB-KW"/>
</dbReference>
<dbReference type="InterPro" id="IPR037272">
    <property type="entry name" value="SNS_sf"/>
</dbReference>
<feature type="transmembrane region" description="Helical" evidence="9">
    <location>
        <begin position="416"/>
        <end position="438"/>
    </location>
</feature>
<feature type="binding site" evidence="6">
    <location>
        <position position="258"/>
    </location>
    <ligand>
        <name>Na(+)</name>
        <dbReference type="ChEBI" id="CHEBI:29101"/>
        <label>1</label>
    </ligand>
</feature>
<feature type="transmembrane region" description="Helical" evidence="9">
    <location>
        <begin position="342"/>
        <end position="364"/>
    </location>
</feature>
<evidence type="ECO:0000256" key="9">
    <source>
        <dbReference type="SAM" id="Phobius"/>
    </source>
</evidence>
<dbReference type="PRINTS" id="PR00176">
    <property type="entry name" value="NANEUSMPORT"/>
</dbReference>
<evidence type="ECO:0000256" key="2">
    <source>
        <dbReference type="ARBA" id="ARBA00022448"/>
    </source>
</evidence>
<evidence type="ECO:0000256" key="3">
    <source>
        <dbReference type="ARBA" id="ARBA00022692"/>
    </source>
</evidence>
<feature type="transmembrane region" description="Helical" evidence="9">
    <location>
        <begin position="458"/>
        <end position="482"/>
    </location>
</feature>
<accession>E4WRR7</accession>
<comment type="subcellular location">
    <subcellularLocation>
        <location evidence="1">Membrane</location>
        <topology evidence="1">Multi-pass membrane protein</topology>
    </subcellularLocation>
</comment>
<dbReference type="Proteomes" id="UP000001307">
    <property type="component" value="Unassembled WGS sequence"/>
</dbReference>
<dbReference type="SUPFAM" id="SSF161070">
    <property type="entry name" value="SNF-like"/>
    <property type="match status" value="1"/>
</dbReference>
<proteinExistence type="inferred from homology"/>
<feature type="transmembrane region" description="Helical" evidence="9">
    <location>
        <begin position="169"/>
        <end position="188"/>
    </location>
</feature>
<feature type="binding site" evidence="6">
    <location>
        <position position="18"/>
    </location>
    <ligand>
        <name>Na(+)</name>
        <dbReference type="ChEBI" id="CHEBI:29101"/>
        <label>1</label>
    </ligand>
</feature>
<evidence type="ECO:0000313" key="10">
    <source>
        <dbReference type="EMBL" id="CBY20449.1"/>
    </source>
</evidence>
<feature type="disulfide bond" evidence="7">
    <location>
        <begin position="124"/>
        <end position="134"/>
    </location>
</feature>
<evidence type="ECO:0000256" key="6">
    <source>
        <dbReference type="PIRSR" id="PIRSR600175-1"/>
    </source>
</evidence>
<evidence type="ECO:0000313" key="11">
    <source>
        <dbReference type="Proteomes" id="UP000001307"/>
    </source>
</evidence>
<keyword evidence="7" id="KW-1015">Disulfide bond</keyword>
<feature type="transmembrane region" description="Helical" evidence="9">
    <location>
        <begin position="385"/>
        <end position="404"/>
    </location>
</feature>
<sequence>MSRESWGSKSQFILACLGYCVGLGNIWRFPYMMFSSGGACFLIPYFLMLLLIGLPGLYLEMAVGLVTQRGPVHAIDALCPLMKGSGWGTVVMSFLYAGYFTAIIVYCLFYLFNSFTSTLPWETCEGKEWSTENCADSTNNNIGGIPVTQEYFENHLLHKTSGIDEFGSLRWPLFGLLLFTWVLIYLFVFKGTKSVGKVVYFTVITPYVMLLALLIRGCTLSGAFTGIEYFLGLNGKGDWGKLAEVNVWVNAASQVYNSIGIGFGSLIAFSSFNRNSSTLVRDTLLIGLVNSFTSIFAGFIIFSVLGHISEMVNIPIENLQLDGPELIFVSYPQALSDMYPSWLWSIMFFLTLFVLGIDSIFSSIECLNITILDVLGNMKISIKRELIAFISCAVAFLMGVPIMYDGGIYLYKLFDNYVAVQSLSILATLEIVTIVWIYGARPFSREISRVTGQEVPKVLLYMWLFVTPVIVIVIMIFSVAGYKPLQYIDYVYPVWANAVGWCIASLSLICVPLGVIHEMYSFDDSKSLLERFKYSLRPKISKYADMDMLNSQSSDDKSDSSVVTDF</sequence>
<feature type="transmembrane region" description="Helical" evidence="9">
    <location>
        <begin position="87"/>
        <end position="112"/>
    </location>
</feature>
<keyword evidence="6" id="KW-0915">Sodium</keyword>
<feature type="binding site" evidence="6">
    <location>
        <position position="359"/>
    </location>
    <ligand>
        <name>Na(+)</name>
        <dbReference type="ChEBI" id="CHEBI:29101"/>
        <label>1</label>
    </ligand>
</feature>
<evidence type="ECO:0000256" key="5">
    <source>
        <dbReference type="ARBA" id="ARBA00023136"/>
    </source>
</evidence>
<dbReference type="GO" id="GO:0005886">
    <property type="term" value="C:plasma membrane"/>
    <property type="evidence" value="ECO:0007669"/>
    <property type="project" value="TreeGrafter"/>
</dbReference>
<feature type="transmembrane region" description="Helical" evidence="9">
    <location>
        <begin position="42"/>
        <end position="66"/>
    </location>
</feature>
<keyword evidence="2 8" id="KW-0813">Transport</keyword>
<keyword evidence="3 8" id="KW-0812">Transmembrane</keyword>
<comment type="similarity">
    <text evidence="8">Belongs to the sodium:neurotransmitter symporter (SNF) (TC 2.A.22) family.</text>
</comment>
<dbReference type="EMBL" id="FN653015">
    <property type="protein sequence ID" value="CBY20449.1"/>
    <property type="molecule type" value="Genomic_DNA"/>
</dbReference>
<dbReference type="AlphaFoldDB" id="E4WRR7"/>
<evidence type="ECO:0000256" key="1">
    <source>
        <dbReference type="ARBA" id="ARBA00004141"/>
    </source>
</evidence>
<feature type="binding site" evidence="6">
    <location>
        <position position="25"/>
    </location>
    <ligand>
        <name>Na(+)</name>
        <dbReference type="ChEBI" id="CHEBI:29101"/>
        <label>1</label>
    </ligand>
</feature>
<feature type="transmembrane region" description="Helical" evidence="9">
    <location>
        <begin position="12"/>
        <end position="30"/>
    </location>
</feature>
<feature type="transmembrane region" description="Helical" evidence="9">
    <location>
        <begin position="494"/>
        <end position="516"/>
    </location>
</feature>
<dbReference type="GO" id="GO:0089718">
    <property type="term" value="P:amino acid import across plasma membrane"/>
    <property type="evidence" value="ECO:0007669"/>
    <property type="project" value="TreeGrafter"/>
</dbReference>
<dbReference type="PROSITE" id="PS50267">
    <property type="entry name" value="NA_NEUROTRAN_SYMP_3"/>
    <property type="match status" value="1"/>
</dbReference>
<gene>
    <name evidence="10" type="ORF">GSOID_T00000445001</name>
</gene>
<dbReference type="InterPro" id="IPR000175">
    <property type="entry name" value="Na/ntran_symport"/>
</dbReference>
<feature type="binding site" evidence="6">
    <location>
        <position position="290"/>
    </location>
    <ligand>
        <name>Na(+)</name>
        <dbReference type="ChEBI" id="CHEBI:29101"/>
        <label>1</label>
    </ligand>
</feature>
<keyword evidence="4 9" id="KW-1133">Transmembrane helix</keyword>
<feature type="binding site" evidence="6">
    <location>
        <position position="21"/>
    </location>
    <ligand>
        <name>Na(+)</name>
        <dbReference type="ChEBI" id="CHEBI:29101"/>
        <label>1</label>
    </ligand>
</feature>
<organism evidence="10">
    <name type="scientific">Oikopleura dioica</name>
    <name type="common">Tunicate</name>
    <dbReference type="NCBI Taxonomy" id="34765"/>
    <lineage>
        <taxon>Eukaryota</taxon>
        <taxon>Metazoa</taxon>
        <taxon>Chordata</taxon>
        <taxon>Tunicata</taxon>
        <taxon>Appendicularia</taxon>
        <taxon>Copelata</taxon>
        <taxon>Oikopleuridae</taxon>
        <taxon>Oikopleura</taxon>
    </lineage>
</organism>
<feature type="transmembrane region" description="Helical" evidence="9">
    <location>
        <begin position="284"/>
        <end position="305"/>
    </location>
</feature>
<dbReference type="PROSITE" id="PS00610">
    <property type="entry name" value="NA_NEUROTRAN_SYMP_1"/>
    <property type="match status" value="1"/>
</dbReference>
<reference evidence="10" key="1">
    <citation type="journal article" date="2010" name="Science">
        <title>Plasticity of animal genome architecture unmasked by rapid evolution of a pelagic tunicate.</title>
        <authorList>
            <person name="Denoeud F."/>
            <person name="Henriet S."/>
            <person name="Mungpakdee S."/>
            <person name="Aury J.M."/>
            <person name="Da Silva C."/>
            <person name="Brinkmann H."/>
            <person name="Mikhaleva J."/>
            <person name="Olsen L.C."/>
            <person name="Jubin C."/>
            <person name="Canestro C."/>
            <person name="Bouquet J.M."/>
            <person name="Danks G."/>
            <person name="Poulain J."/>
            <person name="Campsteijn C."/>
            <person name="Adamski M."/>
            <person name="Cross I."/>
            <person name="Yadetie F."/>
            <person name="Muffato M."/>
            <person name="Louis A."/>
            <person name="Butcher S."/>
            <person name="Tsagkogeorga G."/>
            <person name="Konrad A."/>
            <person name="Singh S."/>
            <person name="Jensen M.F."/>
            <person name="Cong E.H."/>
            <person name="Eikeseth-Otteraa H."/>
            <person name="Noel B."/>
            <person name="Anthouard V."/>
            <person name="Porcel B.M."/>
            <person name="Kachouri-Lafond R."/>
            <person name="Nishino A."/>
            <person name="Ugolini M."/>
            <person name="Chourrout P."/>
            <person name="Nishida H."/>
            <person name="Aasland R."/>
            <person name="Huzurbazar S."/>
            <person name="Westhof E."/>
            <person name="Delsuc F."/>
            <person name="Lehrach H."/>
            <person name="Reinhardt R."/>
            <person name="Weissenbach J."/>
            <person name="Roy S.W."/>
            <person name="Artiguenave F."/>
            <person name="Postlethwait J.H."/>
            <person name="Manak J.R."/>
            <person name="Thompson E.M."/>
            <person name="Jaillon O."/>
            <person name="Du Pasquier L."/>
            <person name="Boudinot P."/>
            <person name="Liberles D.A."/>
            <person name="Volff J.N."/>
            <person name="Philippe H."/>
            <person name="Lenhard B."/>
            <person name="Roest Crollius H."/>
            <person name="Wincker P."/>
            <person name="Chourrout D."/>
        </authorList>
    </citation>
    <scope>NUCLEOTIDE SEQUENCE [LARGE SCALE GENOMIC DNA]</scope>
</reference>
<protein>
    <recommendedName>
        <fullName evidence="8">Transporter</fullName>
    </recommendedName>
</protein>